<keyword evidence="7" id="KW-1185">Reference proteome</keyword>
<dbReference type="STRING" id="1789683.A0A1X7QWZ3"/>
<feature type="compositionally biased region" description="Polar residues" evidence="5">
    <location>
        <begin position="53"/>
        <end position="65"/>
    </location>
</feature>
<comment type="function">
    <text evidence="1">Involved in mitochondrial migration along actin filaments.</text>
</comment>
<feature type="region of interest" description="Disordered" evidence="5">
    <location>
        <begin position="341"/>
        <end position="602"/>
    </location>
</feature>
<proteinExistence type="inferred from homology"/>
<feature type="compositionally biased region" description="Basic residues" evidence="5">
    <location>
        <begin position="585"/>
        <end position="596"/>
    </location>
</feature>
<feature type="compositionally biased region" description="Basic and acidic residues" evidence="5">
    <location>
        <begin position="417"/>
        <end position="442"/>
    </location>
</feature>
<feature type="compositionally biased region" description="Polar residues" evidence="5">
    <location>
        <begin position="508"/>
        <end position="530"/>
    </location>
</feature>
<feature type="region of interest" description="Disordered" evidence="5">
    <location>
        <begin position="1"/>
        <end position="329"/>
    </location>
</feature>
<feature type="compositionally biased region" description="Basic and acidic residues" evidence="5">
    <location>
        <begin position="121"/>
        <end position="136"/>
    </location>
</feature>
<comment type="similarity">
    <text evidence="3">Belongs to the AIM21 family.</text>
</comment>
<evidence type="ECO:0000256" key="4">
    <source>
        <dbReference type="ARBA" id="ARBA00021016"/>
    </source>
</evidence>
<sequence length="755" mass="83281">MSTDEPSTSTHHEAVQPGVIPTSRPLRKSKTSELLGETPSHETEEENENISPQVPSRPTRGSSIKSTRESRNPEAMGTNDESEDLNRASDVVEEIVPNIPSRPSHVHPSSKIQEPHIPTRPTHDHNASRHEAEPHIPTRPIKNEAPVDQEIVSEPHIPARPIRKGISIDQTEVNEPHIPARPFIKKLNSADEQIVTLDPQAEPLTTDDTNQSENSTPHISEVQQKISNSVNVSDSEPGSGKVNPEVPQPTEGNNENEEERTGETNKPLSEEDIDDSMQAEPVAEAPITPYANNETGLVEPLMPKRPIRRTTTEVHSPSVPQRPRKAATSIDLETVQTYPSLSLKNLTPTDDMKENNPENGESDFEEIIEDEKKVQPVDIISPGPTDANKYLLEKEEQTIKDINTEKPEPLSENVSDEIMKEITEPVLEKSNELTKDENEGQSRDSTPNSTAKEEQPSIPSRPAKKGPPPVPKKPSSKIAAFHQMLQRQQLKNLGLDDAESEADVQAESPLTPTTEDSTPSQTKSLPTRPSQMVGGVNGMFALPGMVSGGALPPGLSKKLGISQDNENSSSDNSSSKGGLSDVRQKRARGPRGRKLPTKISGIKKVVDSTENNDIEMFNNWTITLTPIEKQENIDAEETATFDNVEEKETSTQPIDIQAPKDNEPVTPQEGEHKPDGIPGDEERLPSQTPISIGEIIELRDDDERPIYLEQQVEKMAESLMEQEMLKGDIDEMEIEENDQAVNFVDDSTPEDETDN</sequence>
<dbReference type="Proteomes" id="UP000196158">
    <property type="component" value="Unassembled WGS sequence"/>
</dbReference>
<evidence type="ECO:0000256" key="5">
    <source>
        <dbReference type="SAM" id="MobiDB-lite"/>
    </source>
</evidence>
<feature type="compositionally biased region" description="Basic and acidic residues" evidence="5">
    <location>
        <begin position="391"/>
        <end position="409"/>
    </location>
</feature>
<dbReference type="GO" id="GO:0030479">
    <property type="term" value="C:actin cortical patch"/>
    <property type="evidence" value="ECO:0007669"/>
    <property type="project" value="UniProtKB-SubCell"/>
</dbReference>
<evidence type="ECO:0000313" key="6">
    <source>
        <dbReference type="EMBL" id="SMN17720.1"/>
    </source>
</evidence>
<gene>
    <name evidence="6" type="ORF">KASA_0Q00605G</name>
</gene>
<accession>A0A1X7QWZ3</accession>
<feature type="compositionally biased region" description="Acidic residues" evidence="5">
    <location>
        <begin position="360"/>
        <end position="369"/>
    </location>
</feature>
<dbReference type="EMBL" id="FXLY01000002">
    <property type="protein sequence ID" value="SMN17720.1"/>
    <property type="molecule type" value="Genomic_DNA"/>
</dbReference>
<organism evidence="6 7">
    <name type="scientific">Maudiozyma saulgeensis</name>
    <dbReference type="NCBI Taxonomy" id="1789683"/>
    <lineage>
        <taxon>Eukaryota</taxon>
        <taxon>Fungi</taxon>
        <taxon>Dikarya</taxon>
        <taxon>Ascomycota</taxon>
        <taxon>Saccharomycotina</taxon>
        <taxon>Saccharomycetes</taxon>
        <taxon>Saccharomycetales</taxon>
        <taxon>Saccharomycetaceae</taxon>
        <taxon>Maudiozyma</taxon>
    </lineage>
</organism>
<feature type="compositionally biased region" description="Basic and acidic residues" evidence="5">
    <location>
        <begin position="658"/>
        <end position="684"/>
    </location>
</feature>
<name>A0A1X7QWZ3_9SACH</name>
<evidence type="ECO:0000256" key="2">
    <source>
        <dbReference type="ARBA" id="ARBA00004134"/>
    </source>
</evidence>
<comment type="subcellular location">
    <subcellularLocation>
        <location evidence="2">Cytoplasm</location>
        <location evidence="2">Cytoskeleton</location>
        <location evidence="2">Actin patch</location>
    </subcellularLocation>
</comment>
<dbReference type="OrthoDB" id="3995855at2759"/>
<reference evidence="6 7" key="1">
    <citation type="submission" date="2017-04" db="EMBL/GenBank/DDBJ databases">
        <authorList>
            <person name="Afonso C.L."/>
            <person name="Miller P.J."/>
            <person name="Scott M.A."/>
            <person name="Spackman E."/>
            <person name="Goraichik I."/>
            <person name="Dimitrov K.M."/>
            <person name="Suarez D.L."/>
            <person name="Swayne D.E."/>
        </authorList>
    </citation>
    <scope>NUCLEOTIDE SEQUENCE [LARGE SCALE GENOMIC DNA]</scope>
</reference>
<dbReference type="Pfam" id="PF11489">
    <property type="entry name" value="Aim21"/>
    <property type="match status" value="1"/>
</dbReference>
<feature type="compositionally biased region" description="Polar residues" evidence="5">
    <location>
        <begin position="206"/>
        <end position="236"/>
    </location>
</feature>
<protein>
    <recommendedName>
        <fullName evidence="4">Altered inheritance of mitochondria protein 21</fullName>
    </recommendedName>
</protein>
<feature type="compositionally biased region" description="Low complexity" evidence="5">
    <location>
        <begin position="562"/>
        <end position="575"/>
    </location>
</feature>
<evidence type="ECO:0000313" key="7">
    <source>
        <dbReference type="Proteomes" id="UP000196158"/>
    </source>
</evidence>
<feature type="region of interest" description="Disordered" evidence="5">
    <location>
        <begin position="628"/>
        <end position="692"/>
    </location>
</feature>
<dbReference type="AlphaFoldDB" id="A0A1X7QWZ3"/>
<evidence type="ECO:0000256" key="3">
    <source>
        <dbReference type="ARBA" id="ARBA00006466"/>
    </source>
</evidence>
<evidence type="ECO:0000256" key="1">
    <source>
        <dbReference type="ARBA" id="ARBA00002092"/>
    </source>
</evidence>
<dbReference type="InterPro" id="IPR021582">
    <property type="entry name" value="Aim21"/>
</dbReference>
<feature type="compositionally biased region" description="Acidic residues" evidence="5">
    <location>
        <begin position="633"/>
        <end position="643"/>
    </location>
</feature>